<dbReference type="SUPFAM" id="SSF88946">
    <property type="entry name" value="Sigma2 domain of RNA polymerase sigma factors"/>
    <property type="match status" value="1"/>
</dbReference>
<dbReference type="Pfam" id="PF04542">
    <property type="entry name" value="Sigma70_r2"/>
    <property type="match status" value="1"/>
</dbReference>
<reference evidence="7 8" key="1">
    <citation type="journal article" date="2019" name="Int. J. Syst. Evol. Microbiol.">
        <title>The Global Catalogue of Microorganisms (GCM) 10K type strain sequencing project: providing services to taxonomists for standard genome sequencing and annotation.</title>
        <authorList>
            <consortium name="The Broad Institute Genomics Platform"/>
            <consortium name="The Broad Institute Genome Sequencing Center for Infectious Disease"/>
            <person name="Wu L."/>
            <person name="Ma J."/>
        </authorList>
    </citation>
    <scope>NUCLEOTIDE SEQUENCE [LARGE SCALE GENOMIC DNA]</scope>
    <source>
        <strain evidence="7 8">JCM 15478</strain>
    </source>
</reference>
<dbReference type="InterPro" id="IPR013249">
    <property type="entry name" value="RNA_pol_sigma70_r4_t2"/>
</dbReference>
<keyword evidence="3" id="KW-0731">Sigma factor</keyword>
<evidence type="ECO:0000256" key="4">
    <source>
        <dbReference type="ARBA" id="ARBA00023163"/>
    </source>
</evidence>
<evidence type="ECO:0000313" key="7">
    <source>
        <dbReference type="EMBL" id="GAA2099522.1"/>
    </source>
</evidence>
<comment type="similarity">
    <text evidence="1">Belongs to the sigma-70 factor family. ECF subfamily.</text>
</comment>
<sequence length="185" mass="20253">MAPDPPDDPYVLHARLLAADEAAFREVYEAYVPLVLGVATRVIRDRTAAEDVAQEVLSHLWERPLSYDPARGPLRAWLLVLAHHRAVDWVRREEKRRGLAAPHEAPRGDETADAATDGLVALRVRAVAAGLPDTLREPLLLAYYGGRTYRQVAAELGIPEGTAKTRLRTALRVMAAALAAEGITP</sequence>
<keyword evidence="4" id="KW-0804">Transcription</keyword>
<evidence type="ECO:0000259" key="6">
    <source>
        <dbReference type="Pfam" id="PF08281"/>
    </source>
</evidence>
<keyword evidence="2" id="KW-0805">Transcription regulation</keyword>
<feature type="domain" description="RNA polymerase sigma-70 region 2" evidence="5">
    <location>
        <begin position="28"/>
        <end position="95"/>
    </location>
</feature>
<dbReference type="Gene3D" id="1.10.1740.10">
    <property type="match status" value="1"/>
</dbReference>
<comment type="caution">
    <text evidence="7">The sequence shown here is derived from an EMBL/GenBank/DDBJ whole genome shotgun (WGS) entry which is preliminary data.</text>
</comment>
<keyword evidence="8" id="KW-1185">Reference proteome</keyword>
<protein>
    <submittedName>
        <fullName evidence="7">ECF RNA polymerase sigma factor SigK</fullName>
    </submittedName>
</protein>
<dbReference type="InterPro" id="IPR039425">
    <property type="entry name" value="RNA_pol_sigma-70-like"/>
</dbReference>
<dbReference type="NCBIfam" id="TIGR02937">
    <property type="entry name" value="sigma70-ECF"/>
    <property type="match status" value="1"/>
</dbReference>
<feature type="domain" description="RNA polymerase sigma factor 70 region 4 type 2" evidence="6">
    <location>
        <begin position="123"/>
        <end position="172"/>
    </location>
</feature>
<dbReference type="PANTHER" id="PTHR43133:SF62">
    <property type="entry name" value="RNA POLYMERASE SIGMA FACTOR SIGZ"/>
    <property type="match status" value="1"/>
</dbReference>
<dbReference type="CDD" id="cd06171">
    <property type="entry name" value="Sigma70_r4"/>
    <property type="match status" value="1"/>
</dbReference>
<dbReference type="InterPro" id="IPR013324">
    <property type="entry name" value="RNA_pol_sigma_r3/r4-like"/>
</dbReference>
<evidence type="ECO:0000259" key="5">
    <source>
        <dbReference type="Pfam" id="PF04542"/>
    </source>
</evidence>
<dbReference type="SUPFAM" id="SSF88659">
    <property type="entry name" value="Sigma3 and sigma4 domains of RNA polymerase sigma factors"/>
    <property type="match status" value="1"/>
</dbReference>
<dbReference type="InterPro" id="IPR007627">
    <property type="entry name" value="RNA_pol_sigma70_r2"/>
</dbReference>
<dbReference type="InterPro" id="IPR013325">
    <property type="entry name" value="RNA_pol_sigma_r2"/>
</dbReference>
<dbReference type="Gene3D" id="1.10.10.10">
    <property type="entry name" value="Winged helix-like DNA-binding domain superfamily/Winged helix DNA-binding domain"/>
    <property type="match status" value="1"/>
</dbReference>
<evidence type="ECO:0000256" key="3">
    <source>
        <dbReference type="ARBA" id="ARBA00023082"/>
    </source>
</evidence>
<dbReference type="RefSeq" id="WP_344534251.1">
    <property type="nucleotide sequence ID" value="NZ_BAAAPE010000022.1"/>
</dbReference>
<evidence type="ECO:0000313" key="8">
    <source>
        <dbReference type="Proteomes" id="UP001500016"/>
    </source>
</evidence>
<organism evidence="7 8">
    <name type="scientific">Streptomyces albiaxialis</name>
    <dbReference type="NCBI Taxonomy" id="329523"/>
    <lineage>
        <taxon>Bacteria</taxon>
        <taxon>Bacillati</taxon>
        <taxon>Actinomycetota</taxon>
        <taxon>Actinomycetes</taxon>
        <taxon>Kitasatosporales</taxon>
        <taxon>Streptomycetaceae</taxon>
        <taxon>Streptomyces</taxon>
    </lineage>
</organism>
<accession>A0ABN2WVC6</accession>
<name>A0ABN2WVC6_9ACTN</name>
<dbReference type="PANTHER" id="PTHR43133">
    <property type="entry name" value="RNA POLYMERASE ECF-TYPE SIGMA FACTO"/>
    <property type="match status" value="1"/>
</dbReference>
<evidence type="ECO:0000256" key="2">
    <source>
        <dbReference type="ARBA" id="ARBA00023015"/>
    </source>
</evidence>
<dbReference type="Proteomes" id="UP001500016">
    <property type="component" value="Unassembled WGS sequence"/>
</dbReference>
<dbReference type="InterPro" id="IPR036388">
    <property type="entry name" value="WH-like_DNA-bd_sf"/>
</dbReference>
<gene>
    <name evidence="7" type="primary">sigK</name>
    <name evidence="7" type="ORF">GCM10009801_71250</name>
</gene>
<dbReference type="Pfam" id="PF08281">
    <property type="entry name" value="Sigma70_r4_2"/>
    <property type="match status" value="1"/>
</dbReference>
<dbReference type="EMBL" id="BAAAPE010000022">
    <property type="protein sequence ID" value="GAA2099522.1"/>
    <property type="molecule type" value="Genomic_DNA"/>
</dbReference>
<dbReference type="InterPro" id="IPR014284">
    <property type="entry name" value="RNA_pol_sigma-70_dom"/>
</dbReference>
<proteinExistence type="inferred from homology"/>
<evidence type="ECO:0000256" key="1">
    <source>
        <dbReference type="ARBA" id="ARBA00010641"/>
    </source>
</evidence>